<keyword evidence="3" id="KW-1185">Reference proteome</keyword>
<dbReference type="OrthoDB" id="8657003at2"/>
<dbReference type="KEGG" id="zpl:ZBT109_0357"/>
<dbReference type="Proteomes" id="UP000267342">
    <property type="component" value="Chromosome"/>
</dbReference>
<gene>
    <name evidence="2" type="ORF">ZBT109_0357</name>
</gene>
<organism evidence="2 3">
    <name type="scientific">Zymobacter palmae</name>
    <dbReference type="NCBI Taxonomy" id="33074"/>
    <lineage>
        <taxon>Bacteria</taxon>
        <taxon>Pseudomonadati</taxon>
        <taxon>Pseudomonadota</taxon>
        <taxon>Gammaproteobacteria</taxon>
        <taxon>Oceanospirillales</taxon>
        <taxon>Halomonadaceae</taxon>
        <taxon>Zymobacter group</taxon>
        <taxon>Zymobacter</taxon>
    </lineage>
</organism>
<reference evidence="2 3" key="1">
    <citation type="submission" date="2018-09" db="EMBL/GenBank/DDBJ databases">
        <title>Zymobacter palmae IAM14233 (=T109) whole genome analysis.</title>
        <authorList>
            <person name="Yanase H."/>
        </authorList>
    </citation>
    <scope>NUCLEOTIDE SEQUENCE [LARGE SCALE GENOMIC DNA]</scope>
    <source>
        <strain evidence="2 3">IAM14233</strain>
    </source>
</reference>
<dbReference type="AlphaFoldDB" id="A0A348HBZ4"/>
<accession>A0A348HBZ4</accession>
<dbReference type="InterPro" id="IPR025391">
    <property type="entry name" value="DUF4123"/>
</dbReference>
<evidence type="ECO:0000313" key="3">
    <source>
        <dbReference type="Proteomes" id="UP000267342"/>
    </source>
</evidence>
<dbReference type="EMBL" id="AP018933">
    <property type="protein sequence ID" value="BBG29146.1"/>
    <property type="molecule type" value="Genomic_DNA"/>
</dbReference>
<evidence type="ECO:0000259" key="1">
    <source>
        <dbReference type="Pfam" id="PF13503"/>
    </source>
</evidence>
<feature type="domain" description="DUF4123" evidence="1">
    <location>
        <begin position="69"/>
        <end position="133"/>
    </location>
</feature>
<proteinExistence type="predicted"/>
<dbReference type="Pfam" id="PF13503">
    <property type="entry name" value="DUF4123"/>
    <property type="match status" value="1"/>
</dbReference>
<name>A0A348HBZ4_9GAMM</name>
<protein>
    <recommendedName>
        <fullName evidence="1">DUF4123 domain-containing protein</fullName>
    </recommendedName>
</protein>
<sequence length="269" mass="30793">MAHYLLLDPSTFDPQSLTTPAIEQQQQRDADSIATIDNPAIPAIVAEQLRLQPCVQGSVLWQESLEWADSLPEDYRPCISGWLDADLSTQALAMALNANMVQPIPNGRRALIRLYDPRVLQHLHVLLGEEQLAALISPVTRWTYSDWNHDLRTIEIKEPRRQVNLTEDQWASIKRFDATSHVVSVWRDMRAESERKVPHDASVKADRQVANALNYGLETQMDVTAYALCGLEYREDFDRIPEVQRMLQQCGQGTPFMYFIDTIQNDFLM</sequence>
<dbReference type="RefSeq" id="WP_027704552.1">
    <property type="nucleotide sequence ID" value="NZ_AP018933.1"/>
</dbReference>
<evidence type="ECO:0000313" key="2">
    <source>
        <dbReference type="EMBL" id="BBG29146.1"/>
    </source>
</evidence>